<dbReference type="AlphaFoldDB" id="A0A1H5Q655"/>
<dbReference type="InterPro" id="IPR032466">
    <property type="entry name" value="Metal_Hydrolase"/>
</dbReference>
<dbReference type="InterPro" id="IPR052349">
    <property type="entry name" value="Metallo-hydrolase_Enzymes"/>
</dbReference>
<dbReference type="Gene3D" id="3.20.20.140">
    <property type="entry name" value="Metal-dependent hydrolases"/>
    <property type="match status" value="1"/>
</dbReference>
<evidence type="ECO:0000256" key="1">
    <source>
        <dbReference type="SAM" id="Phobius"/>
    </source>
</evidence>
<feature type="domain" description="Amidohydrolase 3" evidence="2">
    <location>
        <begin position="3"/>
        <end position="150"/>
    </location>
</feature>
<dbReference type="Pfam" id="PF07969">
    <property type="entry name" value="Amidohydro_3"/>
    <property type="match status" value="1"/>
</dbReference>
<evidence type="ECO:0000259" key="2">
    <source>
        <dbReference type="Pfam" id="PF07969"/>
    </source>
</evidence>
<accession>A0A1H5Q655</accession>
<dbReference type="InterPro" id="IPR011059">
    <property type="entry name" value="Metal-dep_hydrolase_composite"/>
</dbReference>
<keyword evidence="4" id="KW-1185">Reference proteome</keyword>
<dbReference type="PANTHER" id="PTHR32027">
    <property type="entry name" value="CYTOSINE DEAMINASE"/>
    <property type="match status" value="1"/>
</dbReference>
<proteinExistence type="predicted"/>
<dbReference type="SUPFAM" id="SSF51556">
    <property type="entry name" value="Metallo-dependent hydrolases"/>
    <property type="match status" value="1"/>
</dbReference>
<dbReference type="GO" id="GO:0016814">
    <property type="term" value="F:hydrolase activity, acting on carbon-nitrogen (but not peptide) bonds, in cyclic amidines"/>
    <property type="evidence" value="ECO:0007669"/>
    <property type="project" value="TreeGrafter"/>
</dbReference>
<sequence length="161" mass="16868">MTVSHAYALAQADAATQDRLAAGLAAAGITITTAAIFDFPVPPLKRLRAAGVNVACGHDDIRDLWSPFGSGDLLERAMHLAYRSTFRRDEDIEPALEAVTYGGARALGLDGYGLTEGAPADLVVVDAETPAQAVVTRPPRDLVVKAGHVVTRTAALSPPPR</sequence>
<evidence type="ECO:0000313" key="4">
    <source>
        <dbReference type="Proteomes" id="UP000198878"/>
    </source>
</evidence>
<protein>
    <submittedName>
        <fullName evidence="3">Cytosine deaminase</fullName>
    </submittedName>
</protein>
<dbReference type="Proteomes" id="UP000198878">
    <property type="component" value="Unassembled WGS sequence"/>
</dbReference>
<name>A0A1H5Q655_9PSEU</name>
<dbReference type="PANTHER" id="PTHR32027:SF9">
    <property type="entry name" value="BLL3847 PROTEIN"/>
    <property type="match status" value="1"/>
</dbReference>
<gene>
    <name evidence="3" type="ORF">SAMN05421837_101831</name>
</gene>
<dbReference type="Gene3D" id="2.30.40.10">
    <property type="entry name" value="Urease, subunit C, domain 1"/>
    <property type="match status" value="1"/>
</dbReference>
<evidence type="ECO:0000313" key="3">
    <source>
        <dbReference type="EMBL" id="SEF21364.1"/>
    </source>
</evidence>
<keyword evidence="1" id="KW-1133">Transmembrane helix</keyword>
<keyword evidence="1" id="KW-0472">Membrane</keyword>
<keyword evidence="1" id="KW-0812">Transmembrane</keyword>
<dbReference type="EMBL" id="FNUJ01000001">
    <property type="protein sequence ID" value="SEF21364.1"/>
    <property type="molecule type" value="Genomic_DNA"/>
</dbReference>
<dbReference type="STRING" id="218821.SAMN05421837_101831"/>
<feature type="transmembrane region" description="Helical" evidence="1">
    <location>
        <begin position="20"/>
        <end position="39"/>
    </location>
</feature>
<organism evidence="3 4">
    <name type="scientific">Amycolatopsis pretoriensis</name>
    <dbReference type="NCBI Taxonomy" id="218821"/>
    <lineage>
        <taxon>Bacteria</taxon>
        <taxon>Bacillati</taxon>
        <taxon>Actinomycetota</taxon>
        <taxon>Actinomycetes</taxon>
        <taxon>Pseudonocardiales</taxon>
        <taxon>Pseudonocardiaceae</taxon>
        <taxon>Amycolatopsis</taxon>
    </lineage>
</organism>
<dbReference type="InterPro" id="IPR013108">
    <property type="entry name" value="Amidohydro_3"/>
</dbReference>
<reference evidence="4" key="1">
    <citation type="submission" date="2016-10" db="EMBL/GenBank/DDBJ databases">
        <authorList>
            <person name="Varghese N."/>
            <person name="Submissions S."/>
        </authorList>
    </citation>
    <scope>NUCLEOTIDE SEQUENCE [LARGE SCALE GENOMIC DNA]</scope>
    <source>
        <strain evidence="4">DSM 44654</strain>
    </source>
</reference>